<dbReference type="OrthoDB" id="10282391at2759"/>
<evidence type="ECO:0000313" key="2">
    <source>
        <dbReference type="EMBL" id="KRY47713.1"/>
    </source>
</evidence>
<sequence>MNGMDISSAARLTAGQWRHQLQQAGSTFGWFEEKQDGSRKRKNRPSMTRPLPLQLNNGMEGAELATAGGHSRCVLPALNQALTIRRQSQLTNHKPTN</sequence>
<comment type="caution">
    <text evidence="2">The sequence shown here is derived from an EMBL/GenBank/DDBJ whole genome shotgun (WGS) entry which is preliminary data.</text>
</comment>
<dbReference type="AlphaFoldDB" id="A0A0V1CET3"/>
<gene>
    <name evidence="2" type="ORF">T03_3796</name>
</gene>
<organism evidence="2 3">
    <name type="scientific">Trichinella britovi</name>
    <name type="common">Parasitic roundworm</name>
    <dbReference type="NCBI Taxonomy" id="45882"/>
    <lineage>
        <taxon>Eukaryota</taxon>
        <taxon>Metazoa</taxon>
        <taxon>Ecdysozoa</taxon>
        <taxon>Nematoda</taxon>
        <taxon>Enoplea</taxon>
        <taxon>Dorylaimia</taxon>
        <taxon>Trichinellida</taxon>
        <taxon>Trichinellidae</taxon>
        <taxon>Trichinella</taxon>
    </lineage>
</organism>
<dbReference type="Proteomes" id="UP000054653">
    <property type="component" value="Unassembled WGS sequence"/>
</dbReference>
<protein>
    <submittedName>
        <fullName evidence="2">Uncharacterized protein</fullName>
    </submittedName>
</protein>
<name>A0A0V1CET3_TRIBR</name>
<accession>A0A0V1CET3</accession>
<proteinExistence type="predicted"/>
<dbReference type="EMBL" id="JYDI01000232">
    <property type="protein sequence ID" value="KRY47713.1"/>
    <property type="molecule type" value="Genomic_DNA"/>
</dbReference>
<evidence type="ECO:0000313" key="3">
    <source>
        <dbReference type="Proteomes" id="UP000054653"/>
    </source>
</evidence>
<evidence type="ECO:0000256" key="1">
    <source>
        <dbReference type="SAM" id="MobiDB-lite"/>
    </source>
</evidence>
<keyword evidence="3" id="KW-1185">Reference proteome</keyword>
<reference evidence="2 3" key="1">
    <citation type="submission" date="2015-01" db="EMBL/GenBank/DDBJ databases">
        <title>Evolution of Trichinella species and genotypes.</title>
        <authorList>
            <person name="Korhonen P.K."/>
            <person name="Edoardo P."/>
            <person name="Giuseppe L.R."/>
            <person name="Gasser R.B."/>
        </authorList>
    </citation>
    <scope>NUCLEOTIDE SEQUENCE [LARGE SCALE GENOMIC DNA]</scope>
    <source>
        <strain evidence="2">ISS120</strain>
    </source>
</reference>
<feature type="region of interest" description="Disordered" evidence="1">
    <location>
        <begin position="26"/>
        <end position="55"/>
    </location>
</feature>